<keyword evidence="1" id="KW-0812">Transmembrane</keyword>
<evidence type="ECO:0000313" key="2">
    <source>
        <dbReference type="EMBL" id="SEO04354.1"/>
    </source>
</evidence>
<evidence type="ECO:0000256" key="1">
    <source>
        <dbReference type="SAM" id="Phobius"/>
    </source>
</evidence>
<keyword evidence="1" id="KW-0472">Membrane</keyword>
<dbReference type="RefSeq" id="WP_269085828.1">
    <property type="nucleotide sequence ID" value="NZ_FOCM01000010.1"/>
</dbReference>
<dbReference type="EMBL" id="FOCM01000010">
    <property type="protein sequence ID" value="SEO04354.1"/>
    <property type="molecule type" value="Genomic_DNA"/>
</dbReference>
<feature type="transmembrane region" description="Helical" evidence="1">
    <location>
        <begin position="21"/>
        <end position="42"/>
    </location>
</feature>
<evidence type="ECO:0000313" key="3">
    <source>
        <dbReference type="Proteomes" id="UP000199372"/>
    </source>
</evidence>
<accession>A0A1H8LGS6</accession>
<sequence>MMDRLVDRVLRLEHETPFLDRAVLALGAFSITLSLAGTVLLYT</sequence>
<dbReference type="Proteomes" id="UP000199372">
    <property type="component" value="Unassembled WGS sequence"/>
</dbReference>
<gene>
    <name evidence="2" type="ORF">SAMN04488011_11070</name>
</gene>
<reference evidence="3" key="1">
    <citation type="submission" date="2016-10" db="EMBL/GenBank/DDBJ databases">
        <authorList>
            <person name="Varghese N."/>
            <person name="Submissions S."/>
        </authorList>
    </citation>
    <scope>NUCLEOTIDE SEQUENCE [LARGE SCALE GENOMIC DNA]</scope>
    <source>
        <strain evidence="3">DSM 26893</strain>
    </source>
</reference>
<keyword evidence="3" id="KW-1185">Reference proteome</keyword>
<dbReference type="AlphaFoldDB" id="A0A1H8LGS6"/>
<name>A0A1H8LGS6_9RHOB</name>
<organism evidence="2 3">
    <name type="scientific">Palleronia pelagia</name>
    <dbReference type="NCBI Taxonomy" id="387096"/>
    <lineage>
        <taxon>Bacteria</taxon>
        <taxon>Pseudomonadati</taxon>
        <taxon>Pseudomonadota</taxon>
        <taxon>Alphaproteobacteria</taxon>
        <taxon>Rhodobacterales</taxon>
        <taxon>Roseobacteraceae</taxon>
        <taxon>Palleronia</taxon>
    </lineage>
</organism>
<protein>
    <submittedName>
        <fullName evidence="2">Uncharacterized protein</fullName>
    </submittedName>
</protein>
<proteinExistence type="predicted"/>
<keyword evidence="1" id="KW-1133">Transmembrane helix</keyword>